<proteinExistence type="inferred from homology"/>
<keyword evidence="1" id="KW-0813">Transport</keyword>
<dbReference type="AlphaFoldDB" id="A0A485M134"/>
<dbReference type="GO" id="GO:0010181">
    <property type="term" value="F:FMN binding"/>
    <property type="evidence" value="ECO:0007669"/>
    <property type="project" value="InterPro"/>
</dbReference>
<dbReference type="InterPro" id="IPR007329">
    <property type="entry name" value="FMN-bd"/>
</dbReference>
<evidence type="ECO:0000256" key="5">
    <source>
        <dbReference type="ARBA" id="ARBA00022982"/>
    </source>
</evidence>
<keyword evidence="4" id="KW-0288">FMN</keyword>
<reference evidence="7" key="1">
    <citation type="submission" date="2019-03" db="EMBL/GenBank/DDBJ databases">
        <authorList>
            <person name="Hao L."/>
        </authorList>
    </citation>
    <scope>NUCLEOTIDE SEQUENCE</scope>
</reference>
<feature type="domain" description="FMN-binding" evidence="6">
    <location>
        <begin position="89"/>
        <end position="176"/>
    </location>
</feature>
<name>A0A485M134_9ZZZZ</name>
<evidence type="ECO:0000256" key="4">
    <source>
        <dbReference type="ARBA" id="ARBA00022643"/>
    </source>
</evidence>
<evidence type="ECO:0000256" key="3">
    <source>
        <dbReference type="ARBA" id="ARBA00022630"/>
    </source>
</evidence>
<dbReference type="PIRSF" id="PIRSF006091">
    <property type="entry name" value="E_trnsport_RnfG"/>
    <property type="match status" value="1"/>
</dbReference>
<evidence type="ECO:0000313" key="7">
    <source>
        <dbReference type="EMBL" id="VFU15575.1"/>
    </source>
</evidence>
<dbReference type="PANTHER" id="PTHR36118:SF1">
    <property type="entry name" value="ION-TRANSLOCATING OXIDOREDUCTASE COMPLEX SUBUNIT G"/>
    <property type="match status" value="1"/>
</dbReference>
<dbReference type="NCBIfam" id="TIGR01947">
    <property type="entry name" value="rnfG"/>
    <property type="match status" value="1"/>
</dbReference>
<dbReference type="Pfam" id="PF04205">
    <property type="entry name" value="FMN_bind"/>
    <property type="match status" value="1"/>
</dbReference>
<gene>
    <name evidence="7" type="primary">rnfG</name>
    <name evidence="7" type="ORF">SCFA_420044</name>
</gene>
<protein>
    <submittedName>
        <fullName evidence="7">Electron transport complex subunit G</fullName>
    </submittedName>
</protein>
<dbReference type="HAMAP" id="MF_00479">
    <property type="entry name" value="RsxG_RnfG"/>
    <property type="match status" value="1"/>
</dbReference>
<dbReference type="SMART" id="SM00900">
    <property type="entry name" value="FMN_bind"/>
    <property type="match status" value="1"/>
</dbReference>
<evidence type="ECO:0000256" key="2">
    <source>
        <dbReference type="ARBA" id="ARBA00022553"/>
    </source>
</evidence>
<dbReference type="PANTHER" id="PTHR36118">
    <property type="entry name" value="ION-TRANSLOCATING OXIDOREDUCTASE COMPLEX SUBUNIT G"/>
    <property type="match status" value="1"/>
</dbReference>
<dbReference type="EMBL" id="CAADRM010000106">
    <property type="protein sequence ID" value="VFU15575.1"/>
    <property type="molecule type" value="Genomic_DNA"/>
</dbReference>
<keyword evidence="3" id="KW-0285">Flavoprotein</keyword>
<dbReference type="GO" id="GO:0009055">
    <property type="term" value="F:electron transfer activity"/>
    <property type="evidence" value="ECO:0007669"/>
    <property type="project" value="InterPro"/>
</dbReference>
<keyword evidence="2" id="KW-0597">Phosphoprotein</keyword>
<accession>A0A485M134</accession>
<evidence type="ECO:0000259" key="6">
    <source>
        <dbReference type="SMART" id="SM00900"/>
    </source>
</evidence>
<dbReference type="GO" id="GO:0005886">
    <property type="term" value="C:plasma membrane"/>
    <property type="evidence" value="ECO:0007669"/>
    <property type="project" value="InterPro"/>
</dbReference>
<organism evidence="7">
    <name type="scientific">anaerobic digester metagenome</name>
    <dbReference type="NCBI Taxonomy" id="1263854"/>
    <lineage>
        <taxon>unclassified sequences</taxon>
        <taxon>metagenomes</taxon>
        <taxon>ecological metagenomes</taxon>
    </lineage>
</organism>
<dbReference type="GO" id="GO:0022900">
    <property type="term" value="P:electron transport chain"/>
    <property type="evidence" value="ECO:0007669"/>
    <property type="project" value="InterPro"/>
</dbReference>
<dbReference type="InterPro" id="IPR010209">
    <property type="entry name" value="Ion_transpt_RnfG/RsxG"/>
</dbReference>
<evidence type="ECO:0000256" key="1">
    <source>
        <dbReference type="ARBA" id="ARBA00022448"/>
    </source>
</evidence>
<sequence length="191" mass="20826">MKEIVKLVSVLTVVCVLAGLSLSYVSSATQEARDYQDRLELLSSLSMVLPEHDNEPDKDVVEITDKTYYLAKKDGEINGVAFITSTDKGYSGLIRVIVGVQPDGEIISIGILEQKETPGLGSKITEDWFIDQYKGKSLENARWAVKKDNGDFEQISGATISPRAVTGAVQKGLQAYQEDKQEILGGGDVVQ</sequence>
<keyword evidence="5" id="KW-0249">Electron transport</keyword>